<keyword evidence="4 6" id="KW-0472">Membrane</keyword>
<accession>A0A3G3IH48</accession>
<proteinExistence type="inferred from homology"/>
<dbReference type="InterPro" id="IPR000292">
    <property type="entry name" value="For/NO2_transpt"/>
</dbReference>
<organism evidence="7 8">
    <name type="scientific">Methanomethylophilus alvi</name>
    <dbReference type="NCBI Taxonomy" id="1291540"/>
    <lineage>
        <taxon>Archaea</taxon>
        <taxon>Methanobacteriati</taxon>
        <taxon>Thermoplasmatota</taxon>
        <taxon>Thermoplasmata</taxon>
        <taxon>Methanomassiliicoccales</taxon>
        <taxon>Methanomethylophilaceae</taxon>
        <taxon>Methanomethylophilus</taxon>
    </lineage>
</organism>
<comment type="subcellular location">
    <subcellularLocation>
        <location evidence="1">Membrane</location>
        <topology evidence="1">Multi-pass membrane protein</topology>
    </subcellularLocation>
</comment>
<reference evidence="7 8" key="1">
    <citation type="submission" date="2016-10" db="EMBL/GenBank/DDBJ databases">
        <title>Complete genome of the TMA-utilizing, human hosted archaeon Methanomethylophilus alvus Gen. nov, sp. nov., strain Mx-05, derived from a pure culture.</title>
        <authorList>
            <person name="Brugere J.-F."/>
            <person name="Ben Hania W."/>
            <person name="Chaudhary P.P."/>
            <person name="Gaci N."/>
            <person name="Borrel G."/>
            <person name="Cao Van Tuat L."/>
            <person name="Fardeau M.-L."/>
            <person name="Harris H.M.B."/>
            <person name="O'Toole P.W."/>
            <person name="Ollivier B."/>
        </authorList>
    </citation>
    <scope>NUCLEOTIDE SEQUENCE [LARGE SCALE GENOMIC DNA]</scope>
    <source>
        <strain evidence="7 8">Mx-05</strain>
    </source>
</reference>
<sequence length="206" mass="22635">MKCFLRAILAGIAIGLGGCIFMGMVTSEYKWVGAILFSIGLFTVFTFRLDLYTGKVGYAVENKPSYLVDLVVIILGNFVGALIIGQMIPMPEAAEVLIVDAKLGGDIDWWRVFCKGVFCGMLMFIAADYYKTQKKYLATFVCVPVFILAGFEHSIADMFYFCASGTFTLDAFLFILVVIVGNAVGGILIPLCKKYMYEDPPTGNPQ</sequence>
<dbReference type="Pfam" id="PF01226">
    <property type="entry name" value="Form_Nir_trans"/>
    <property type="match status" value="1"/>
</dbReference>
<feature type="transmembrane region" description="Helical" evidence="6">
    <location>
        <begin position="70"/>
        <end position="89"/>
    </location>
</feature>
<comment type="similarity">
    <text evidence="5">Belongs to the FNT transporter (TC 1.A.16) family.</text>
</comment>
<feature type="transmembrane region" description="Helical" evidence="6">
    <location>
        <begin position="7"/>
        <end position="25"/>
    </location>
</feature>
<dbReference type="AlphaFoldDB" id="A0A3G3IH48"/>
<evidence type="ECO:0000256" key="4">
    <source>
        <dbReference type="ARBA" id="ARBA00023136"/>
    </source>
</evidence>
<dbReference type="EMBL" id="CP017686">
    <property type="protein sequence ID" value="AYQ55170.1"/>
    <property type="molecule type" value="Genomic_DNA"/>
</dbReference>
<feature type="transmembrane region" description="Helical" evidence="6">
    <location>
        <begin position="171"/>
        <end position="191"/>
    </location>
</feature>
<dbReference type="Proteomes" id="UP000273278">
    <property type="component" value="Chromosome"/>
</dbReference>
<dbReference type="PROSITE" id="PS51257">
    <property type="entry name" value="PROKAR_LIPOPROTEIN"/>
    <property type="match status" value="1"/>
</dbReference>
<evidence type="ECO:0000256" key="6">
    <source>
        <dbReference type="SAM" id="Phobius"/>
    </source>
</evidence>
<evidence type="ECO:0000256" key="2">
    <source>
        <dbReference type="ARBA" id="ARBA00022692"/>
    </source>
</evidence>
<name>A0A3G3IH48_9ARCH</name>
<keyword evidence="2 6" id="KW-0812">Transmembrane</keyword>
<evidence type="ECO:0000313" key="8">
    <source>
        <dbReference type="Proteomes" id="UP000273278"/>
    </source>
</evidence>
<feature type="transmembrane region" description="Helical" evidence="6">
    <location>
        <begin position="109"/>
        <end position="130"/>
    </location>
</feature>
<feature type="transmembrane region" description="Helical" evidence="6">
    <location>
        <begin position="31"/>
        <end position="49"/>
    </location>
</feature>
<keyword evidence="3 6" id="KW-1133">Transmembrane helix</keyword>
<dbReference type="Gene3D" id="1.20.1080.10">
    <property type="entry name" value="Glycerol uptake facilitator protein"/>
    <property type="match status" value="1"/>
</dbReference>
<gene>
    <name evidence="7" type="ORF">BKD89_05045</name>
</gene>
<evidence type="ECO:0000256" key="5">
    <source>
        <dbReference type="ARBA" id="ARBA00049660"/>
    </source>
</evidence>
<evidence type="ECO:0000256" key="1">
    <source>
        <dbReference type="ARBA" id="ARBA00004141"/>
    </source>
</evidence>
<dbReference type="GO" id="GO:0005886">
    <property type="term" value="C:plasma membrane"/>
    <property type="evidence" value="ECO:0007669"/>
    <property type="project" value="TreeGrafter"/>
</dbReference>
<feature type="transmembrane region" description="Helical" evidence="6">
    <location>
        <begin position="137"/>
        <end position="156"/>
    </location>
</feature>
<dbReference type="RefSeq" id="WP_048097999.1">
    <property type="nucleotide sequence ID" value="NZ_CAYAVM010000013.1"/>
</dbReference>
<protein>
    <submittedName>
        <fullName evidence="7">Formate transporter</fullName>
    </submittedName>
</protein>
<dbReference type="PANTHER" id="PTHR30520:SF6">
    <property type="entry name" value="FORMATE_NITRATE FAMILY TRANSPORTER (EUROFUNG)"/>
    <property type="match status" value="1"/>
</dbReference>
<dbReference type="PANTHER" id="PTHR30520">
    <property type="entry name" value="FORMATE TRANSPORTER-RELATED"/>
    <property type="match status" value="1"/>
</dbReference>
<evidence type="ECO:0000313" key="7">
    <source>
        <dbReference type="EMBL" id="AYQ55170.1"/>
    </source>
</evidence>
<evidence type="ECO:0000256" key="3">
    <source>
        <dbReference type="ARBA" id="ARBA00022989"/>
    </source>
</evidence>
<dbReference type="GO" id="GO:0015499">
    <property type="term" value="F:formate transmembrane transporter activity"/>
    <property type="evidence" value="ECO:0007669"/>
    <property type="project" value="TreeGrafter"/>
</dbReference>
<dbReference type="InterPro" id="IPR023271">
    <property type="entry name" value="Aquaporin-like"/>
</dbReference>